<dbReference type="InterPro" id="IPR036374">
    <property type="entry name" value="OxRdtase_Mopterin-bd_sf"/>
</dbReference>
<dbReference type="Pfam" id="PF00174">
    <property type="entry name" value="Oxidored_molyb"/>
    <property type="match status" value="1"/>
</dbReference>
<evidence type="ECO:0000313" key="2">
    <source>
        <dbReference type="EMBL" id="ASI13593.1"/>
    </source>
</evidence>
<gene>
    <name evidence="2" type="ORF">Mia14_0263</name>
</gene>
<protein>
    <submittedName>
        <fullName evidence="2">Molybdopterin-binding oxidoreductase YedY</fullName>
    </submittedName>
</protein>
<dbReference type="EMBL" id="CP019964">
    <property type="protein sequence ID" value="ASI13593.1"/>
    <property type="molecule type" value="Genomic_DNA"/>
</dbReference>
<dbReference type="PANTHER" id="PTHR43032:SF4">
    <property type="entry name" value="OXIDOREDUCTASE MOLYBDOPTERIN-BINDING DOMAIN-CONTAINING PROTEIN"/>
    <property type="match status" value="1"/>
</dbReference>
<dbReference type="SUPFAM" id="SSF56524">
    <property type="entry name" value="Oxidoreductase molybdopterin-binding domain"/>
    <property type="match status" value="1"/>
</dbReference>
<feature type="domain" description="Oxidoreductase molybdopterin-binding" evidence="1">
    <location>
        <begin position="21"/>
        <end position="164"/>
    </location>
</feature>
<name>A0A218NMA8_9ARCH</name>
<evidence type="ECO:0000313" key="3">
    <source>
        <dbReference type="Proteomes" id="UP000197679"/>
    </source>
</evidence>
<sequence length="202" mass="23749">MTKIPHGQIVTDKFPILSASKTPNIDIKTYKLRIYGSVENELSFTWEQLMGLPMSRVKVDIHCVTRWSRLGDIWEGIKLKYLLDMVKPKGNFLMLRSSYVGYSANVPMSYINEDCMVAFKFNNLPLEKEHGGPVRAFIPTLYFWKSTKWLDEIEVMDEDKAGFWEKRGYNMRGDYNKEERYWDGLNFVNKLVFFGNKDKDDE</sequence>
<proteinExistence type="predicted"/>
<dbReference type="PANTHER" id="PTHR43032">
    <property type="entry name" value="PROTEIN-METHIONINE-SULFOXIDE REDUCTASE"/>
    <property type="match status" value="1"/>
</dbReference>
<keyword evidence="3" id="KW-1185">Reference proteome</keyword>
<organism evidence="2 3">
    <name type="scientific">Candidatus Mancarchaeum acidiphilum</name>
    <dbReference type="NCBI Taxonomy" id="1920749"/>
    <lineage>
        <taxon>Archaea</taxon>
        <taxon>Candidatus Micrarchaeota</taxon>
        <taxon>Candidatus Mancarchaeum</taxon>
    </lineage>
</organism>
<dbReference type="KEGG" id="marh:Mia14_0263"/>
<dbReference type="Gene3D" id="3.90.420.10">
    <property type="entry name" value="Oxidoreductase, molybdopterin-binding domain"/>
    <property type="match status" value="1"/>
</dbReference>
<dbReference type="AlphaFoldDB" id="A0A218NMA8"/>
<dbReference type="Proteomes" id="UP000197679">
    <property type="component" value="Chromosome"/>
</dbReference>
<evidence type="ECO:0000259" key="1">
    <source>
        <dbReference type="Pfam" id="PF00174"/>
    </source>
</evidence>
<accession>A0A218NMA8</accession>
<reference evidence="2 3" key="1">
    <citation type="journal article" date="2017" name="Nat. Commun.">
        <title>'ARMAN' archaea depend on association with euryarchaeal host in culture and in situ.</title>
        <authorList>
            <person name="Golyshina O."/>
            <person name="Toshchakov S."/>
            <person name="Makarova K."/>
            <person name="Gavrilov S."/>
            <person name="Korzhenkov A."/>
            <person name="La Cono V."/>
            <person name="Arcadi E."/>
            <person name="Nechitaylo T."/>
            <person name="Ferrer M."/>
            <person name="Kublanov I."/>
            <person name="Wolf Y."/>
            <person name="Yakimov M."/>
            <person name="Golyshin P."/>
            <person name="Slesarev A."/>
            <person name="Kozyavkin S."/>
        </authorList>
    </citation>
    <scope>NUCLEOTIDE SEQUENCE [LARGE SCALE GENOMIC DNA]</scope>
    <source>
        <strain evidence="2 3">Mia14</strain>
    </source>
</reference>
<dbReference type="InterPro" id="IPR000572">
    <property type="entry name" value="OxRdtase_Mopterin-bd_dom"/>
</dbReference>